<evidence type="ECO:0000313" key="2">
    <source>
        <dbReference type="EMBL" id="CAG8606384.1"/>
    </source>
</evidence>
<feature type="transmembrane region" description="Helical" evidence="1">
    <location>
        <begin position="279"/>
        <end position="300"/>
    </location>
</feature>
<name>A0A9N9CKC3_9GLOM</name>
<comment type="caution">
    <text evidence="2">The sequence shown here is derived from an EMBL/GenBank/DDBJ whole genome shotgun (WGS) entry which is preliminary data.</text>
</comment>
<proteinExistence type="predicted"/>
<dbReference type="EMBL" id="CAJVPV010006520">
    <property type="protein sequence ID" value="CAG8606384.1"/>
    <property type="molecule type" value="Genomic_DNA"/>
</dbReference>
<evidence type="ECO:0000256" key="1">
    <source>
        <dbReference type="SAM" id="Phobius"/>
    </source>
</evidence>
<dbReference type="OrthoDB" id="2324972at2759"/>
<gene>
    <name evidence="2" type="ORF">AMORRO_LOCUS8014</name>
</gene>
<keyword evidence="1" id="KW-1133">Transmembrane helix</keyword>
<evidence type="ECO:0000313" key="3">
    <source>
        <dbReference type="Proteomes" id="UP000789342"/>
    </source>
</evidence>
<reference evidence="2" key="1">
    <citation type="submission" date="2021-06" db="EMBL/GenBank/DDBJ databases">
        <authorList>
            <person name="Kallberg Y."/>
            <person name="Tangrot J."/>
            <person name="Rosling A."/>
        </authorList>
    </citation>
    <scope>NUCLEOTIDE SEQUENCE</scope>
    <source>
        <strain evidence="2">CL551</strain>
    </source>
</reference>
<feature type="transmembrane region" description="Helical" evidence="1">
    <location>
        <begin position="247"/>
        <end position="267"/>
    </location>
</feature>
<dbReference type="Proteomes" id="UP000789342">
    <property type="component" value="Unassembled WGS sequence"/>
</dbReference>
<feature type="transmembrane region" description="Helical" evidence="1">
    <location>
        <begin position="210"/>
        <end position="235"/>
    </location>
</feature>
<keyword evidence="1" id="KW-0472">Membrane</keyword>
<protein>
    <submittedName>
        <fullName evidence="2">13708_t:CDS:1</fullName>
    </submittedName>
</protein>
<keyword evidence="3" id="KW-1185">Reference proteome</keyword>
<dbReference type="AlphaFoldDB" id="A0A9N9CKC3"/>
<sequence length="325" mass="36262">MGFKDAIIKLREPAPQYVLGCLPAIATVGTTPYEGLITKVLWILRCLGSPFCGLMYFCAVGHDPIAMCVYWLPHTSFKMVKDRAAFNEEGDDYDYEPIPYRVFGYHARELVLTNEQRSLLKGCIAEASALDRLASVASAYHIIVGIFSGISRIVGQCIEQDWPHIPMSLAWILPAIYVRVIYGKVVFIDPRKKIKDLIIVKQPDPRKGRIISTYVTLIALLTIISPWTSVIFAYFTPPVGFHCRSRFLSIICSIWSLNSVVAFLSHIKGEKTAECGKKRNILFCFSGFVIILLFAFLGVLSDQSTLWVDLFGKSCDISGVCAKSG</sequence>
<keyword evidence="1" id="KW-0812">Transmembrane</keyword>
<feature type="transmembrane region" description="Helical" evidence="1">
    <location>
        <begin position="169"/>
        <end position="189"/>
    </location>
</feature>
<organism evidence="2 3">
    <name type="scientific">Acaulospora morrowiae</name>
    <dbReference type="NCBI Taxonomy" id="94023"/>
    <lineage>
        <taxon>Eukaryota</taxon>
        <taxon>Fungi</taxon>
        <taxon>Fungi incertae sedis</taxon>
        <taxon>Mucoromycota</taxon>
        <taxon>Glomeromycotina</taxon>
        <taxon>Glomeromycetes</taxon>
        <taxon>Diversisporales</taxon>
        <taxon>Acaulosporaceae</taxon>
        <taxon>Acaulospora</taxon>
    </lineage>
</organism>
<accession>A0A9N9CKC3</accession>